<evidence type="ECO:0000256" key="6">
    <source>
        <dbReference type="ARBA" id="ARBA00023273"/>
    </source>
</evidence>
<keyword evidence="4 7" id="KW-0175">Coiled coil</keyword>
<dbReference type="GeneID" id="115013697"/>
<dbReference type="GO" id="GO:0008017">
    <property type="term" value="F:microtubule binding"/>
    <property type="evidence" value="ECO:0007669"/>
    <property type="project" value="TreeGrafter"/>
</dbReference>
<dbReference type="Proteomes" id="UP000504630">
    <property type="component" value="Chromosome 9"/>
</dbReference>
<protein>
    <recommendedName>
        <fullName evidence="3">Cilia- and flagella-associated protein 157</fullName>
    </recommendedName>
</protein>
<organism evidence="9 10">
    <name type="scientific">Cottoperca gobio</name>
    <name type="common">Frogmouth</name>
    <name type="synonym">Aphritis gobio</name>
    <dbReference type="NCBI Taxonomy" id="56716"/>
    <lineage>
        <taxon>Eukaryota</taxon>
        <taxon>Metazoa</taxon>
        <taxon>Chordata</taxon>
        <taxon>Craniata</taxon>
        <taxon>Vertebrata</taxon>
        <taxon>Euteleostomi</taxon>
        <taxon>Actinopterygii</taxon>
        <taxon>Neopterygii</taxon>
        <taxon>Teleostei</taxon>
        <taxon>Neoteleostei</taxon>
        <taxon>Acanthomorphata</taxon>
        <taxon>Eupercaria</taxon>
        <taxon>Perciformes</taxon>
        <taxon>Notothenioidei</taxon>
        <taxon>Bovichtidae</taxon>
        <taxon>Cottoperca</taxon>
    </lineage>
</organism>
<dbReference type="InParanoid" id="A0A6J2QEC4"/>
<evidence type="ECO:0000256" key="3">
    <source>
        <dbReference type="ARBA" id="ARBA00014087"/>
    </source>
</evidence>
<dbReference type="AlphaFoldDB" id="A0A6J2QEC4"/>
<dbReference type="KEGG" id="cgob:115013697"/>
<comment type="subcellular location">
    <subcellularLocation>
        <location evidence="1">Cell projection</location>
        <location evidence="1">Cilium</location>
    </subcellularLocation>
</comment>
<evidence type="ECO:0000256" key="4">
    <source>
        <dbReference type="ARBA" id="ARBA00023054"/>
    </source>
</evidence>
<evidence type="ECO:0000256" key="2">
    <source>
        <dbReference type="ARBA" id="ARBA00010841"/>
    </source>
</evidence>
<evidence type="ECO:0000256" key="8">
    <source>
        <dbReference type="SAM" id="MobiDB-lite"/>
    </source>
</evidence>
<keyword evidence="5" id="KW-0969">Cilium</keyword>
<evidence type="ECO:0000256" key="7">
    <source>
        <dbReference type="SAM" id="Coils"/>
    </source>
</evidence>
<evidence type="ECO:0000313" key="10">
    <source>
        <dbReference type="RefSeq" id="XP_029296016.1"/>
    </source>
</evidence>
<accession>A0A6J2QEC4</accession>
<feature type="compositionally biased region" description="Polar residues" evidence="8">
    <location>
        <begin position="444"/>
        <end position="453"/>
    </location>
</feature>
<dbReference type="InterPro" id="IPR038844">
    <property type="entry name" value="CFAP157"/>
</dbReference>
<feature type="coiled-coil region" evidence="7">
    <location>
        <begin position="122"/>
        <end position="167"/>
    </location>
</feature>
<feature type="coiled-coil region" evidence="7">
    <location>
        <begin position="19"/>
        <end position="96"/>
    </location>
</feature>
<dbReference type="PANTHER" id="PTHR31954">
    <property type="entry name" value="CILIA- AND FLAGELLA-ASSOCIATED PROTEIN 157"/>
    <property type="match status" value="1"/>
</dbReference>
<comment type="similarity">
    <text evidence="2">Belongs to the CFAP157 family.</text>
</comment>
<name>A0A6J2QEC4_COTGO</name>
<evidence type="ECO:0000313" key="9">
    <source>
        <dbReference type="Proteomes" id="UP000504630"/>
    </source>
</evidence>
<proteinExistence type="inferred from homology"/>
<sequence>MADTIGSENKEKSLYLIQIQYLEEQLERCQLKYDELEKQNKDLAHQYGTLEKDKKDTTQHLIRSVDANQKKVDKLAEMLESEQQDAEQDRDTMELQHSSLMQDQINTFYLVKRKMVVRADKWHEMEEQLMQKKSEMVSLEEQLVSQREEHEAAINSLMNKNLEGEREIMERQNTVDECIESKTLKILWEERDHHSEQLKQLQFLLYKNVVLLKENDILQDKKMDLCFESNHLKEGLNRITLESFIFKKEEQQLMKELQKVKVEREDFIIAHKSMLAEKEALREQVASVSKESRRKTAEADQLRAEFQMESSRIRQLEGVMQEAVIILRHIMTDSEKPSETEWKMLRLLEILQSTAPQGMGSVLNKSPEKSSRGQKSQTTDHKPARSWNPSQRNRVCFLFLEHTAAVSSQQHSGLDQSPGTSAVRRPPALSAPPADPEAGASPSADCSTKSSQQ</sequence>
<feature type="region of interest" description="Disordered" evidence="8">
    <location>
        <begin position="408"/>
        <end position="453"/>
    </location>
</feature>
<feature type="coiled-coil region" evidence="7">
    <location>
        <begin position="271"/>
        <end position="305"/>
    </location>
</feature>
<gene>
    <name evidence="10" type="primary">LOC115013697</name>
</gene>
<feature type="region of interest" description="Disordered" evidence="8">
    <location>
        <begin position="358"/>
        <end position="388"/>
    </location>
</feature>
<dbReference type="RefSeq" id="XP_029296016.1">
    <property type="nucleotide sequence ID" value="XM_029440156.1"/>
</dbReference>
<dbReference type="GO" id="GO:0036064">
    <property type="term" value="C:ciliary basal body"/>
    <property type="evidence" value="ECO:0007669"/>
    <property type="project" value="TreeGrafter"/>
</dbReference>
<keyword evidence="6" id="KW-0966">Cell projection</keyword>
<feature type="compositionally biased region" description="Polar residues" evidence="8">
    <location>
        <begin position="408"/>
        <end position="420"/>
    </location>
</feature>
<evidence type="ECO:0000256" key="5">
    <source>
        <dbReference type="ARBA" id="ARBA00023069"/>
    </source>
</evidence>
<keyword evidence="9" id="KW-1185">Reference proteome</keyword>
<evidence type="ECO:0000256" key="1">
    <source>
        <dbReference type="ARBA" id="ARBA00004138"/>
    </source>
</evidence>
<dbReference type="PANTHER" id="PTHR31954:SF1">
    <property type="entry name" value="CILIA- AND FLAGELLA-ASSOCIATED PROTEIN 157"/>
    <property type="match status" value="1"/>
</dbReference>
<reference evidence="10" key="1">
    <citation type="submission" date="2025-08" db="UniProtKB">
        <authorList>
            <consortium name="RefSeq"/>
        </authorList>
    </citation>
    <scope>IDENTIFICATION</scope>
</reference>
<dbReference type="OrthoDB" id="8953045at2759"/>